<dbReference type="SMART" id="SM00422">
    <property type="entry name" value="HTH_MERR"/>
    <property type="match status" value="1"/>
</dbReference>
<evidence type="ECO:0000256" key="3">
    <source>
        <dbReference type="ARBA" id="ARBA00023163"/>
    </source>
</evidence>
<dbReference type="PROSITE" id="PS00552">
    <property type="entry name" value="HTH_MERR_1"/>
    <property type="match status" value="1"/>
</dbReference>
<dbReference type="RefSeq" id="WP_110253489.1">
    <property type="nucleotide sequence ID" value="NZ_QJKB01000001.1"/>
</dbReference>
<keyword evidence="2" id="KW-0238">DNA-binding</keyword>
<dbReference type="InterPro" id="IPR009061">
    <property type="entry name" value="DNA-bd_dom_put_sf"/>
</dbReference>
<reference evidence="5 6" key="1">
    <citation type="submission" date="2018-05" db="EMBL/GenBank/DDBJ databases">
        <title>Genomic Encyclopedia of Type Strains, Phase IV (KMG-IV): sequencing the most valuable type-strain genomes for metagenomic binning, comparative biology and taxonomic classification.</title>
        <authorList>
            <person name="Goeker M."/>
        </authorList>
    </citation>
    <scope>NUCLEOTIDE SEQUENCE [LARGE SCALE GENOMIC DNA]</scope>
    <source>
        <strain evidence="5 6">DSM 19792</strain>
    </source>
</reference>
<evidence type="ECO:0000256" key="2">
    <source>
        <dbReference type="ARBA" id="ARBA00023125"/>
    </source>
</evidence>
<dbReference type="Pfam" id="PF00376">
    <property type="entry name" value="MerR"/>
    <property type="match status" value="1"/>
</dbReference>
<dbReference type="OrthoDB" id="5297305at2"/>
<dbReference type="GO" id="GO:0003677">
    <property type="term" value="F:DNA binding"/>
    <property type="evidence" value="ECO:0007669"/>
    <property type="project" value="UniProtKB-KW"/>
</dbReference>
<keyword evidence="1" id="KW-0805">Transcription regulation</keyword>
<proteinExistence type="predicted"/>
<dbReference type="InterPro" id="IPR047057">
    <property type="entry name" value="MerR_fam"/>
</dbReference>
<dbReference type="GO" id="GO:0003700">
    <property type="term" value="F:DNA-binding transcription factor activity"/>
    <property type="evidence" value="ECO:0007669"/>
    <property type="project" value="InterPro"/>
</dbReference>
<keyword evidence="3" id="KW-0804">Transcription</keyword>
<dbReference type="Pfam" id="PF09278">
    <property type="entry name" value="MerR-DNA-bind"/>
    <property type="match status" value="1"/>
</dbReference>
<dbReference type="Proteomes" id="UP000247792">
    <property type="component" value="Unassembled WGS sequence"/>
</dbReference>
<evidence type="ECO:0000313" key="5">
    <source>
        <dbReference type="EMBL" id="PXX47079.1"/>
    </source>
</evidence>
<dbReference type="PRINTS" id="PR00040">
    <property type="entry name" value="HTHMERR"/>
</dbReference>
<dbReference type="InterPro" id="IPR015358">
    <property type="entry name" value="Tscrpt_reg_MerR_DNA-bd"/>
</dbReference>
<keyword evidence="6" id="KW-1185">Reference proteome</keyword>
<dbReference type="EMBL" id="QJKB01000001">
    <property type="protein sequence ID" value="PXX47079.1"/>
    <property type="molecule type" value="Genomic_DNA"/>
</dbReference>
<name>A0A318JI45_9BURK</name>
<evidence type="ECO:0000259" key="4">
    <source>
        <dbReference type="PROSITE" id="PS50937"/>
    </source>
</evidence>
<gene>
    <name evidence="5" type="ORF">DFR42_101655</name>
</gene>
<dbReference type="InterPro" id="IPR000551">
    <property type="entry name" value="MerR-type_HTH_dom"/>
</dbReference>
<organism evidence="5 6">
    <name type="scientific">Undibacterium pigrum</name>
    <dbReference type="NCBI Taxonomy" id="401470"/>
    <lineage>
        <taxon>Bacteria</taxon>
        <taxon>Pseudomonadati</taxon>
        <taxon>Pseudomonadota</taxon>
        <taxon>Betaproteobacteria</taxon>
        <taxon>Burkholderiales</taxon>
        <taxon>Oxalobacteraceae</taxon>
        <taxon>Undibacterium</taxon>
    </lineage>
</organism>
<dbReference type="PANTHER" id="PTHR30204:SF94">
    <property type="entry name" value="HEAVY METAL-DEPENDENT TRANSCRIPTIONAL REGULATOR HI_0293-RELATED"/>
    <property type="match status" value="1"/>
</dbReference>
<accession>A0A318JI45</accession>
<comment type="caution">
    <text evidence="5">The sequence shown here is derived from an EMBL/GenBank/DDBJ whole genome shotgun (WGS) entry which is preliminary data.</text>
</comment>
<dbReference type="SUPFAM" id="SSF46955">
    <property type="entry name" value="Putative DNA-binding domain"/>
    <property type="match status" value="1"/>
</dbReference>
<dbReference type="Gene3D" id="1.10.1660.10">
    <property type="match status" value="1"/>
</dbReference>
<feature type="domain" description="HTH merR-type" evidence="4">
    <location>
        <begin position="5"/>
        <end position="74"/>
    </location>
</feature>
<dbReference type="AlphaFoldDB" id="A0A318JI45"/>
<evidence type="ECO:0000256" key="1">
    <source>
        <dbReference type="ARBA" id="ARBA00023015"/>
    </source>
</evidence>
<dbReference type="PANTHER" id="PTHR30204">
    <property type="entry name" value="REDOX-CYCLING DRUG-SENSING TRANSCRIPTIONAL ACTIVATOR SOXR"/>
    <property type="match status" value="1"/>
</dbReference>
<protein>
    <submittedName>
        <fullName evidence="5">MerR family transcriptional regulator</fullName>
    </submittedName>
</protein>
<dbReference type="PROSITE" id="PS50937">
    <property type="entry name" value="HTH_MERR_2"/>
    <property type="match status" value="1"/>
</dbReference>
<sequence>MTNPNLTIGMLSSQTDCSVPTIRYYEKIGLLPSPGRATNGHRYYRDDDLKRLTFIRRCRDFGFPIDEVRELVDLFEDGDRACLEVRDMAQARLDDIRAKLEEMKQLEASLASFVCSCNEACGGGQTRDCVIIDDLSLLEGEPQGKADGGCCTPPLAAQATSTLSTTITELKRL</sequence>
<evidence type="ECO:0000313" key="6">
    <source>
        <dbReference type="Proteomes" id="UP000247792"/>
    </source>
</evidence>
<dbReference type="CDD" id="cd04785">
    <property type="entry name" value="HTH_CadR-PbrR-like"/>
    <property type="match status" value="1"/>
</dbReference>